<evidence type="ECO:0000256" key="1">
    <source>
        <dbReference type="SAM" id="MobiDB-lite"/>
    </source>
</evidence>
<dbReference type="EMBL" id="CAJPVJ010020821">
    <property type="protein sequence ID" value="CAG2177764.1"/>
    <property type="molecule type" value="Genomic_DNA"/>
</dbReference>
<dbReference type="AlphaFoldDB" id="A0A7R9MIA2"/>
<sequence length="69" mass="8011">MKEIVEDHKKRKNDPTMSPTIMPSIDPEVVSNRSREMDARSSQVFDEEFTESNCDDSMHSNDFLALDYL</sequence>
<gene>
    <name evidence="2" type="ORF">ONB1V03_LOCUS17192</name>
</gene>
<feature type="region of interest" description="Disordered" evidence="1">
    <location>
        <begin position="1"/>
        <end position="48"/>
    </location>
</feature>
<dbReference type="Proteomes" id="UP000728032">
    <property type="component" value="Unassembled WGS sequence"/>
</dbReference>
<dbReference type="EMBL" id="OC935646">
    <property type="protein sequence ID" value="CAD7660626.1"/>
    <property type="molecule type" value="Genomic_DNA"/>
</dbReference>
<proteinExistence type="predicted"/>
<accession>A0A7R9MIA2</accession>
<evidence type="ECO:0000313" key="2">
    <source>
        <dbReference type="EMBL" id="CAD7660626.1"/>
    </source>
</evidence>
<name>A0A7R9MIA2_9ACAR</name>
<protein>
    <submittedName>
        <fullName evidence="2">Uncharacterized protein</fullName>
    </submittedName>
</protein>
<reference evidence="2" key="1">
    <citation type="submission" date="2020-11" db="EMBL/GenBank/DDBJ databases">
        <authorList>
            <person name="Tran Van P."/>
        </authorList>
    </citation>
    <scope>NUCLEOTIDE SEQUENCE</scope>
</reference>
<evidence type="ECO:0000313" key="3">
    <source>
        <dbReference type="Proteomes" id="UP000728032"/>
    </source>
</evidence>
<organism evidence="2">
    <name type="scientific">Oppiella nova</name>
    <dbReference type="NCBI Taxonomy" id="334625"/>
    <lineage>
        <taxon>Eukaryota</taxon>
        <taxon>Metazoa</taxon>
        <taxon>Ecdysozoa</taxon>
        <taxon>Arthropoda</taxon>
        <taxon>Chelicerata</taxon>
        <taxon>Arachnida</taxon>
        <taxon>Acari</taxon>
        <taxon>Acariformes</taxon>
        <taxon>Sarcoptiformes</taxon>
        <taxon>Oribatida</taxon>
        <taxon>Brachypylina</taxon>
        <taxon>Oppioidea</taxon>
        <taxon>Oppiidae</taxon>
        <taxon>Oppiella</taxon>
    </lineage>
</organism>
<keyword evidence="3" id="KW-1185">Reference proteome</keyword>